<dbReference type="EMBL" id="BARW01043228">
    <property type="protein sequence ID" value="GAJ18574.1"/>
    <property type="molecule type" value="Genomic_DNA"/>
</dbReference>
<feature type="non-terminal residue" evidence="1">
    <location>
        <position position="39"/>
    </location>
</feature>
<feature type="non-terminal residue" evidence="1">
    <location>
        <position position="1"/>
    </location>
</feature>
<accession>X1UM33</accession>
<dbReference type="AlphaFoldDB" id="X1UM33"/>
<name>X1UM33_9ZZZZ</name>
<sequence>EGEKPGVVFEDMQLSDTSILSGETTKIKVLAKNLLPFPC</sequence>
<proteinExistence type="predicted"/>
<evidence type="ECO:0000313" key="1">
    <source>
        <dbReference type="EMBL" id="GAJ18574.1"/>
    </source>
</evidence>
<organism evidence="1">
    <name type="scientific">marine sediment metagenome</name>
    <dbReference type="NCBI Taxonomy" id="412755"/>
    <lineage>
        <taxon>unclassified sequences</taxon>
        <taxon>metagenomes</taxon>
        <taxon>ecological metagenomes</taxon>
    </lineage>
</organism>
<reference evidence="1" key="1">
    <citation type="journal article" date="2014" name="Front. Microbiol.">
        <title>High frequency of phylogenetically diverse reductive dehalogenase-homologous genes in deep subseafloor sedimentary metagenomes.</title>
        <authorList>
            <person name="Kawai M."/>
            <person name="Futagami T."/>
            <person name="Toyoda A."/>
            <person name="Takaki Y."/>
            <person name="Nishi S."/>
            <person name="Hori S."/>
            <person name="Arai W."/>
            <person name="Tsubouchi T."/>
            <person name="Morono Y."/>
            <person name="Uchiyama I."/>
            <person name="Ito T."/>
            <person name="Fujiyama A."/>
            <person name="Inagaki F."/>
            <person name="Takami H."/>
        </authorList>
    </citation>
    <scope>NUCLEOTIDE SEQUENCE</scope>
    <source>
        <strain evidence="1">Expedition CK06-06</strain>
    </source>
</reference>
<protein>
    <submittedName>
        <fullName evidence="1">Uncharacterized protein</fullName>
    </submittedName>
</protein>
<comment type="caution">
    <text evidence="1">The sequence shown here is derived from an EMBL/GenBank/DDBJ whole genome shotgun (WGS) entry which is preliminary data.</text>
</comment>
<gene>
    <name evidence="1" type="ORF">S12H4_63472</name>
</gene>